<evidence type="ECO:0000313" key="2">
    <source>
        <dbReference type="Proteomes" id="UP000188637"/>
    </source>
</evidence>
<name>A0ACC8XI55_9FIRM</name>
<gene>
    <name evidence="1" type="ORF">AN640_05480</name>
</gene>
<keyword evidence="2" id="KW-1185">Reference proteome</keyword>
<organism evidence="1 2">
    <name type="scientific">Candidatus Epulonipiscium fishelsonii</name>
    <dbReference type="NCBI Taxonomy" id="77094"/>
    <lineage>
        <taxon>Bacteria</taxon>
        <taxon>Bacillati</taxon>
        <taxon>Bacillota</taxon>
        <taxon>Clostridia</taxon>
        <taxon>Lachnospirales</taxon>
        <taxon>Lachnospiraceae</taxon>
        <taxon>Candidatus Epulonipiscium</taxon>
    </lineage>
</organism>
<dbReference type="EMBL" id="LJHD01000104">
    <property type="protein sequence ID" value="ONI44561.1"/>
    <property type="molecule type" value="Genomic_DNA"/>
</dbReference>
<accession>A0ACC8XI55</accession>
<sequence length="216" mass="24472">MNILNNTYSKISHNTLTSKISETKKTDTKTSTSKAEETPKEETPKKENTTTLPDDIFYKMQEIAEKDAKGVDVSEEYGELRKEYESQFSPDREAVMSTFKPFKISPFLMRPMVLKDLLVGLNKATGISSVFSDSMVGTFYDENGERMLEYFENSGSGEHWSIVPTQAEMDANIRFRDEYIDMYDEARKGVKSSTTYTPYAESTTSTSHTSTLDVVS</sequence>
<protein>
    <submittedName>
        <fullName evidence="1">Uncharacterized protein</fullName>
    </submittedName>
</protein>
<reference evidence="1" key="1">
    <citation type="submission" date="2016-08" db="EMBL/GenBank/DDBJ databases">
        <authorList>
            <person name="Ngugi D.K."/>
            <person name="Miyake S."/>
            <person name="Stingl U."/>
        </authorList>
    </citation>
    <scope>NUCLEOTIDE SEQUENCE</scope>
    <source>
        <strain evidence="1">SCG-D08WGA-EpuloA1</strain>
    </source>
</reference>
<proteinExistence type="predicted"/>
<comment type="caution">
    <text evidence="1">The sequence shown here is derived from an EMBL/GenBank/DDBJ whole genome shotgun (WGS) entry which is preliminary data.</text>
</comment>
<evidence type="ECO:0000313" key="1">
    <source>
        <dbReference type="EMBL" id="ONI44561.1"/>
    </source>
</evidence>
<dbReference type="Proteomes" id="UP000188637">
    <property type="component" value="Unassembled WGS sequence"/>
</dbReference>